<dbReference type="KEGG" id="bor:COCMIDRAFT_26978"/>
<evidence type="ECO:0000313" key="1">
    <source>
        <dbReference type="EMBL" id="EUC44727.1"/>
    </source>
</evidence>
<dbReference type="HOGENOM" id="CLU_2249626_0_0_1"/>
<protein>
    <submittedName>
        <fullName evidence="1">Uncharacterized protein</fullName>
    </submittedName>
</protein>
<dbReference type="OrthoDB" id="10655417at2759"/>
<name>W6YZH6_COCMI</name>
<dbReference type="AlphaFoldDB" id="W6YZH6"/>
<keyword evidence="2" id="KW-1185">Reference proteome</keyword>
<dbReference type="RefSeq" id="XP_007688719.1">
    <property type="nucleotide sequence ID" value="XM_007690529.1"/>
</dbReference>
<accession>W6YZH6</accession>
<gene>
    <name evidence="1" type="ORF">COCMIDRAFT_26978</name>
</gene>
<dbReference type="GeneID" id="19121032"/>
<dbReference type="EMBL" id="KI963998">
    <property type="protein sequence ID" value="EUC44727.1"/>
    <property type="molecule type" value="Genomic_DNA"/>
</dbReference>
<evidence type="ECO:0000313" key="2">
    <source>
        <dbReference type="Proteomes" id="UP000054032"/>
    </source>
</evidence>
<organism evidence="1 2">
    <name type="scientific">Bipolaris oryzae ATCC 44560</name>
    <dbReference type="NCBI Taxonomy" id="930090"/>
    <lineage>
        <taxon>Eukaryota</taxon>
        <taxon>Fungi</taxon>
        <taxon>Dikarya</taxon>
        <taxon>Ascomycota</taxon>
        <taxon>Pezizomycotina</taxon>
        <taxon>Dothideomycetes</taxon>
        <taxon>Pleosporomycetidae</taxon>
        <taxon>Pleosporales</taxon>
        <taxon>Pleosporineae</taxon>
        <taxon>Pleosporaceae</taxon>
        <taxon>Bipolaris</taxon>
    </lineage>
</organism>
<reference evidence="1 2" key="1">
    <citation type="journal article" date="2013" name="PLoS Genet.">
        <title>Comparative genome structure, secondary metabolite, and effector coding capacity across Cochliobolus pathogens.</title>
        <authorList>
            <person name="Condon B.J."/>
            <person name="Leng Y."/>
            <person name="Wu D."/>
            <person name="Bushley K.E."/>
            <person name="Ohm R.A."/>
            <person name="Otillar R."/>
            <person name="Martin J."/>
            <person name="Schackwitz W."/>
            <person name="Grimwood J."/>
            <person name="MohdZainudin N."/>
            <person name="Xue C."/>
            <person name="Wang R."/>
            <person name="Manning V.A."/>
            <person name="Dhillon B."/>
            <person name="Tu Z.J."/>
            <person name="Steffenson B.J."/>
            <person name="Salamov A."/>
            <person name="Sun H."/>
            <person name="Lowry S."/>
            <person name="LaButti K."/>
            <person name="Han J."/>
            <person name="Copeland A."/>
            <person name="Lindquist E."/>
            <person name="Barry K."/>
            <person name="Schmutz J."/>
            <person name="Baker S.E."/>
            <person name="Ciuffetti L.M."/>
            <person name="Grigoriev I.V."/>
            <person name="Zhong S."/>
            <person name="Turgeon B.G."/>
        </authorList>
    </citation>
    <scope>NUCLEOTIDE SEQUENCE [LARGE SCALE GENOMIC DNA]</scope>
    <source>
        <strain evidence="1 2">ATCC 44560</strain>
    </source>
</reference>
<dbReference type="Proteomes" id="UP000054032">
    <property type="component" value="Unassembled WGS sequence"/>
</dbReference>
<proteinExistence type="predicted"/>
<sequence length="104" mass="11383">MTYDSLMVSQYICLDFVNAIISNRSVTPALPYVAVYAHAPGKLLRAVSVHVGCMDHFSFQSRNRADIVLLRAGPGCLSSTACWHQEASMSPLSANGFSEYLMHS</sequence>